<dbReference type="Pfam" id="PF04307">
    <property type="entry name" value="YdjM"/>
    <property type="match status" value="1"/>
</dbReference>
<feature type="transmembrane region" description="Helical" evidence="1">
    <location>
        <begin position="141"/>
        <end position="157"/>
    </location>
</feature>
<evidence type="ECO:0000313" key="2">
    <source>
        <dbReference type="EMBL" id="BDZ46334.1"/>
    </source>
</evidence>
<keyword evidence="1" id="KW-0472">Membrane</keyword>
<keyword evidence="1" id="KW-0812">Transmembrane</keyword>
<dbReference type="EMBL" id="AP027731">
    <property type="protein sequence ID" value="BDZ46334.1"/>
    <property type="molecule type" value="Genomic_DNA"/>
</dbReference>
<name>A0ABM8GDI4_9MICO</name>
<dbReference type="GO" id="GO:0016787">
    <property type="term" value="F:hydrolase activity"/>
    <property type="evidence" value="ECO:0007669"/>
    <property type="project" value="UniProtKB-KW"/>
</dbReference>
<protein>
    <submittedName>
        <fullName evidence="2">Metal-dependent hydrolase</fullName>
    </submittedName>
</protein>
<evidence type="ECO:0000256" key="1">
    <source>
        <dbReference type="SAM" id="Phobius"/>
    </source>
</evidence>
<keyword evidence="3" id="KW-1185">Reference proteome</keyword>
<accession>A0ABM8GDI4</accession>
<evidence type="ECO:0000313" key="3">
    <source>
        <dbReference type="Proteomes" id="UP001321498"/>
    </source>
</evidence>
<dbReference type="Proteomes" id="UP001321498">
    <property type="component" value="Chromosome"/>
</dbReference>
<gene>
    <name evidence="2" type="ORF">GCM10025866_22430</name>
</gene>
<dbReference type="InterPro" id="IPR007404">
    <property type="entry name" value="YdjM-like"/>
</dbReference>
<feature type="transmembrane region" description="Helical" evidence="1">
    <location>
        <begin position="230"/>
        <end position="253"/>
    </location>
</feature>
<feature type="transmembrane region" description="Helical" evidence="1">
    <location>
        <begin position="169"/>
        <end position="192"/>
    </location>
</feature>
<feature type="transmembrane region" description="Helical" evidence="1">
    <location>
        <begin position="109"/>
        <end position="129"/>
    </location>
</feature>
<organism evidence="2 3">
    <name type="scientific">Naasia aerilata</name>
    <dbReference type="NCBI Taxonomy" id="1162966"/>
    <lineage>
        <taxon>Bacteria</taxon>
        <taxon>Bacillati</taxon>
        <taxon>Actinomycetota</taxon>
        <taxon>Actinomycetes</taxon>
        <taxon>Micrococcales</taxon>
        <taxon>Microbacteriaceae</taxon>
        <taxon>Naasia</taxon>
    </lineage>
</organism>
<feature type="transmembrane region" description="Helical" evidence="1">
    <location>
        <begin position="12"/>
        <end position="30"/>
    </location>
</feature>
<sequence length="263" mass="26831">MGFTHATSGTAAWLAVTAALPAFGTGILPLTPAGVLSGAMVSAGAALLPDADHKSATIAHSVPVLGPLVTDAIGDASGGHRHGAHTLLAAAVVTGAAVALGRWSVDLPVFGPTAVGPAVATVALITFALKARDLVRHWRTAWALGLAAAAVVFFYAADSSVWFPLAVGLGYVVHLAGDALTVGGIPGLLWPITIKPPTWWVRTEVLNDLWKRNGYIALPLLGNAGSLREYGFAILLGLYCAYGFADVGLRLVASLPGLPLAVP</sequence>
<proteinExistence type="predicted"/>
<keyword evidence="2" id="KW-0378">Hydrolase</keyword>
<keyword evidence="1" id="KW-1133">Transmembrane helix</keyword>
<reference evidence="3" key="1">
    <citation type="journal article" date="2019" name="Int. J. Syst. Evol. Microbiol.">
        <title>The Global Catalogue of Microorganisms (GCM) 10K type strain sequencing project: providing services to taxonomists for standard genome sequencing and annotation.</title>
        <authorList>
            <consortium name="The Broad Institute Genomics Platform"/>
            <consortium name="The Broad Institute Genome Sequencing Center for Infectious Disease"/>
            <person name="Wu L."/>
            <person name="Ma J."/>
        </authorList>
    </citation>
    <scope>NUCLEOTIDE SEQUENCE [LARGE SCALE GENOMIC DNA]</scope>
    <source>
        <strain evidence="3">NBRC 108725</strain>
    </source>
</reference>
<dbReference type="RefSeq" id="WP_286276418.1">
    <property type="nucleotide sequence ID" value="NZ_AP027731.1"/>
</dbReference>